<dbReference type="Proteomes" id="UP000199092">
    <property type="component" value="Chromosome I"/>
</dbReference>
<dbReference type="PANTHER" id="PTHR15462:SF8">
    <property type="entry name" value="SERINE PROTEASE"/>
    <property type="match status" value="1"/>
</dbReference>
<evidence type="ECO:0000313" key="2">
    <source>
        <dbReference type="EMBL" id="SDS39165.1"/>
    </source>
</evidence>
<dbReference type="Gene3D" id="2.40.10.10">
    <property type="entry name" value="Trypsin-like serine proteases"/>
    <property type="match status" value="2"/>
</dbReference>
<accession>A0A1H1RU24</accession>
<protein>
    <submittedName>
        <fullName evidence="2">V8-like Glu-specific endopeptidase</fullName>
    </submittedName>
</protein>
<dbReference type="InterPro" id="IPR009003">
    <property type="entry name" value="Peptidase_S1_PA"/>
</dbReference>
<dbReference type="STRING" id="546871.SAMN04488543_1646"/>
<sequence length="374" mass="41593">MADEPVPYDVLDQVIGTREALAPVPDAVITTTLFIPGREPAPERRAVAEVRPTFVADRDTRLFRVDLDTPRTAIGVHAFAPGVEGQRLSKRRRLLREEDHQESLTGFLPDHLARRLRPDDLPEQLRTKVKFDPLAALDDTKWATTVFAPEDRTTFSDTAFPWCTTGRVETSNGGWASGAMVGPRHLLTCSHAIGWIANPDPDVAGWIKFMPSYFDGSTPFGSAWGTHIYWEEQVEGPTIEGTEERNDYVVVVLDRPVGELTGWMGSRTYDDSWDGGTYWSHVGYPQDISGGSRPTFQGNFALDGDDDQPATNQVIRHQADVIPGQSGGPMFGWWRDEPWPRLVADQSWQNVSTNGASGGSRMVDLIIRARNDHP</sequence>
<keyword evidence="3" id="KW-1185">Reference proteome</keyword>
<dbReference type="EMBL" id="LT629749">
    <property type="protein sequence ID" value="SDS39165.1"/>
    <property type="molecule type" value="Genomic_DNA"/>
</dbReference>
<evidence type="ECO:0000313" key="3">
    <source>
        <dbReference type="Proteomes" id="UP000199092"/>
    </source>
</evidence>
<reference evidence="2 3" key="1">
    <citation type="submission" date="2016-10" db="EMBL/GenBank/DDBJ databases">
        <authorList>
            <person name="de Groot N.N."/>
        </authorList>
    </citation>
    <scope>NUCLEOTIDE SEQUENCE [LARGE SCALE GENOMIC DNA]</scope>
    <source>
        <strain evidence="2 3">DSM 21741</strain>
    </source>
</reference>
<dbReference type="AlphaFoldDB" id="A0A1H1RU24"/>
<dbReference type="PANTHER" id="PTHR15462">
    <property type="entry name" value="SERINE PROTEASE"/>
    <property type="match status" value="1"/>
</dbReference>
<evidence type="ECO:0000256" key="1">
    <source>
        <dbReference type="ARBA" id="ARBA00022729"/>
    </source>
</evidence>
<gene>
    <name evidence="2" type="ORF">SAMN04488543_1646</name>
</gene>
<keyword evidence="1" id="KW-0732">Signal</keyword>
<dbReference type="OrthoDB" id="1855925at2"/>
<name>A0A1H1RU24_9ACTN</name>
<dbReference type="SUPFAM" id="SSF50494">
    <property type="entry name" value="Trypsin-like serine proteases"/>
    <property type="match status" value="1"/>
</dbReference>
<dbReference type="InterPro" id="IPR050966">
    <property type="entry name" value="Glutamyl_endopeptidase"/>
</dbReference>
<dbReference type="InterPro" id="IPR043504">
    <property type="entry name" value="Peptidase_S1_PA_chymotrypsin"/>
</dbReference>
<dbReference type="RefSeq" id="WP_157720357.1">
    <property type="nucleotide sequence ID" value="NZ_LT629749.1"/>
</dbReference>
<organism evidence="2 3">
    <name type="scientific">Friedmanniella luteola</name>
    <dbReference type="NCBI Taxonomy" id="546871"/>
    <lineage>
        <taxon>Bacteria</taxon>
        <taxon>Bacillati</taxon>
        <taxon>Actinomycetota</taxon>
        <taxon>Actinomycetes</taxon>
        <taxon>Propionibacteriales</taxon>
        <taxon>Nocardioidaceae</taxon>
        <taxon>Friedmanniella</taxon>
    </lineage>
</organism>
<proteinExistence type="predicted"/>